<dbReference type="AlphaFoldDB" id="A0A7W5D192"/>
<protein>
    <submittedName>
        <fullName evidence="5">Carboxyl-terminal processing protease</fullName>
        <ecNumber evidence="5">3.4.21.102</ecNumber>
    </submittedName>
</protein>
<evidence type="ECO:0000256" key="3">
    <source>
        <dbReference type="ARBA" id="ARBA00022825"/>
    </source>
</evidence>
<dbReference type="Gene3D" id="3.30.750.44">
    <property type="match status" value="1"/>
</dbReference>
<dbReference type="GO" id="GO:0007165">
    <property type="term" value="P:signal transduction"/>
    <property type="evidence" value="ECO:0007669"/>
    <property type="project" value="TreeGrafter"/>
</dbReference>
<accession>A0A7W5D192</accession>
<keyword evidence="1 5" id="KW-0645">Protease</keyword>
<dbReference type="GO" id="GO:0006508">
    <property type="term" value="P:proteolysis"/>
    <property type="evidence" value="ECO:0007669"/>
    <property type="project" value="UniProtKB-KW"/>
</dbReference>
<dbReference type="SMART" id="SM00245">
    <property type="entry name" value="TSPc"/>
    <property type="match status" value="1"/>
</dbReference>
<dbReference type="PANTHER" id="PTHR32060:SF30">
    <property type="entry name" value="CARBOXY-TERMINAL PROCESSING PROTEASE CTPA"/>
    <property type="match status" value="1"/>
</dbReference>
<dbReference type="InterPro" id="IPR029045">
    <property type="entry name" value="ClpP/crotonase-like_dom_sf"/>
</dbReference>
<dbReference type="InterPro" id="IPR004447">
    <property type="entry name" value="Peptidase_S41A"/>
</dbReference>
<dbReference type="NCBIfam" id="TIGR00225">
    <property type="entry name" value="prc"/>
    <property type="match status" value="1"/>
</dbReference>
<sequence>MGQAEQQKRARKVSLAMKRQRGHMRRIAAALLVFLLLCAAFMAGFFLRSQPALMDSLGFPALEGQSAANDSSSGKTTFDSVSMRVSDVENLLAEFSLDSVNLDEATVGVLGAMMASTDDPYAMYYDPDRYNSYIKETSERSYAGIGVVFSEYNGRAYAADVFEGSEAEARGVVPGDFVVGLDGDESHVWTMTEVVNFLSDHDGTSVVVSWMRPTSLDAETGLEYSTTLLCKEYVEENVSTELRENVGVIRLRQITANSTDLVRQAIEQLTAEGAAGFVLDLRSNPGGYLSQAVDLAGLLLRSGVVVEVQTNEGSSTKKVSGVTVTDAPVCVMVDEFTSAAAEVLAAALQDNQRATVVGQTSAGKGSVQVTRELTWGGAVRYTAAYYLTPLGHEISGVGVVPDIRVSANEGVDNQIIVAVDSVRSQLSS</sequence>
<dbReference type="GeneID" id="93357261"/>
<dbReference type="RefSeq" id="WP_235869428.1">
    <property type="nucleotide sequence ID" value="NZ_CANPEU010000011.1"/>
</dbReference>
<dbReference type="Gene3D" id="2.30.42.10">
    <property type="match status" value="1"/>
</dbReference>
<organism evidence="5 6">
    <name type="scientific">Parvibacter caecicola</name>
    <dbReference type="NCBI Taxonomy" id="747645"/>
    <lineage>
        <taxon>Bacteria</taxon>
        <taxon>Bacillati</taxon>
        <taxon>Actinomycetota</taxon>
        <taxon>Coriobacteriia</taxon>
        <taxon>Coriobacteriales</taxon>
        <taxon>Coriobacteriaceae</taxon>
        <taxon>Parvibacter</taxon>
    </lineage>
</organism>
<dbReference type="SUPFAM" id="SSF52096">
    <property type="entry name" value="ClpP/crotonase"/>
    <property type="match status" value="1"/>
</dbReference>
<evidence type="ECO:0000256" key="2">
    <source>
        <dbReference type="ARBA" id="ARBA00022801"/>
    </source>
</evidence>
<dbReference type="Proteomes" id="UP000530850">
    <property type="component" value="Unassembled WGS sequence"/>
</dbReference>
<evidence type="ECO:0000313" key="5">
    <source>
        <dbReference type="EMBL" id="MBB3170863.1"/>
    </source>
</evidence>
<feature type="domain" description="Tail specific protease" evidence="4">
    <location>
        <begin position="221"/>
        <end position="406"/>
    </location>
</feature>
<proteinExistence type="predicted"/>
<dbReference type="EMBL" id="JACHYA010000001">
    <property type="protein sequence ID" value="MBB3170863.1"/>
    <property type="molecule type" value="Genomic_DNA"/>
</dbReference>
<name>A0A7W5D192_9ACTN</name>
<dbReference type="GO" id="GO:0004252">
    <property type="term" value="F:serine-type endopeptidase activity"/>
    <property type="evidence" value="ECO:0007669"/>
    <property type="project" value="UniProtKB-EC"/>
</dbReference>
<comment type="caution">
    <text evidence="5">The sequence shown here is derived from an EMBL/GenBank/DDBJ whole genome shotgun (WGS) entry which is preliminary data.</text>
</comment>
<dbReference type="Gene3D" id="3.90.226.10">
    <property type="entry name" value="2-enoyl-CoA Hydratase, Chain A, domain 1"/>
    <property type="match status" value="1"/>
</dbReference>
<dbReference type="EC" id="3.4.21.102" evidence="5"/>
<evidence type="ECO:0000259" key="4">
    <source>
        <dbReference type="SMART" id="SM00245"/>
    </source>
</evidence>
<dbReference type="CDD" id="cd07560">
    <property type="entry name" value="Peptidase_S41_CPP"/>
    <property type="match status" value="1"/>
</dbReference>
<dbReference type="SUPFAM" id="SSF50156">
    <property type="entry name" value="PDZ domain-like"/>
    <property type="match status" value="1"/>
</dbReference>
<keyword evidence="3" id="KW-0720">Serine protease</keyword>
<keyword evidence="2 5" id="KW-0378">Hydrolase</keyword>
<evidence type="ECO:0000313" key="6">
    <source>
        <dbReference type="Proteomes" id="UP000530850"/>
    </source>
</evidence>
<dbReference type="GO" id="GO:0030288">
    <property type="term" value="C:outer membrane-bounded periplasmic space"/>
    <property type="evidence" value="ECO:0007669"/>
    <property type="project" value="TreeGrafter"/>
</dbReference>
<reference evidence="5 6" key="1">
    <citation type="submission" date="2020-08" db="EMBL/GenBank/DDBJ databases">
        <title>Sequencing the genomes of 1000 actinobacteria strains.</title>
        <authorList>
            <person name="Klenk H.-P."/>
        </authorList>
    </citation>
    <scope>NUCLEOTIDE SEQUENCE [LARGE SCALE GENOMIC DNA]</scope>
    <source>
        <strain evidence="5 6">DSM 22242</strain>
    </source>
</reference>
<dbReference type="InterPro" id="IPR005151">
    <property type="entry name" value="Tail-specific_protease"/>
</dbReference>
<dbReference type="Pfam" id="PF03572">
    <property type="entry name" value="Peptidase_S41"/>
    <property type="match status" value="1"/>
</dbReference>
<dbReference type="InterPro" id="IPR036034">
    <property type="entry name" value="PDZ_sf"/>
</dbReference>
<gene>
    <name evidence="5" type="ORF">FHR31_000643</name>
</gene>
<dbReference type="PANTHER" id="PTHR32060">
    <property type="entry name" value="TAIL-SPECIFIC PROTEASE"/>
    <property type="match status" value="1"/>
</dbReference>
<evidence type="ECO:0000256" key="1">
    <source>
        <dbReference type="ARBA" id="ARBA00022670"/>
    </source>
</evidence>